<feature type="transmembrane region" description="Helical" evidence="1">
    <location>
        <begin position="67"/>
        <end position="86"/>
    </location>
</feature>
<feature type="transmembrane region" description="Helical" evidence="1">
    <location>
        <begin position="98"/>
        <end position="119"/>
    </location>
</feature>
<evidence type="ECO:0000313" key="3">
    <source>
        <dbReference type="Proteomes" id="UP000540506"/>
    </source>
</evidence>
<dbReference type="RefSeq" id="WP_184944451.1">
    <property type="nucleotide sequence ID" value="NZ_JACHJV010000002.1"/>
</dbReference>
<protein>
    <submittedName>
        <fullName evidence="2">Uncharacterized protein</fullName>
    </submittedName>
</protein>
<keyword evidence="1" id="KW-1133">Transmembrane helix</keyword>
<evidence type="ECO:0000313" key="2">
    <source>
        <dbReference type="EMBL" id="MBB4927776.1"/>
    </source>
</evidence>
<keyword evidence="1" id="KW-0472">Membrane</keyword>
<evidence type="ECO:0000256" key="1">
    <source>
        <dbReference type="SAM" id="Phobius"/>
    </source>
</evidence>
<proteinExistence type="predicted"/>
<feature type="transmembrane region" description="Helical" evidence="1">
    <location>
        <begin position="304"/>
        <end position="329"/>
    </location>
</feature>
<name>A0A7W7RAI9_KITKI</name>
<organism evidence="2 3">
    <name type="scientific">Kitasatospora kifunensis</name>
    <name type="common">Streptomyces kifunensis</name>
    <dbReference type="NCBI Taxonomy" id="58351"/>
    <lineage>
        <taxon>Bacteria</taxon>
        <taxon>Bacillati</taxon>
        <taxon>Actinomycetota</taxon>
        <taxon>Actinomycetes</taxon>
        <taxon>Kitasatosporales</taxon>
        <taxon>Streptomycetaceae</taxon>
        <taxon>Kitasatospora</taxon>
    </lineage>
</organism>
<feature type="transmembrane region" description="Helical" evidence="1">
    <location>
        <begin position="259"/>
        <end position="284"/>
    </location>
</feature>
<dbReference type="Proteomes" id="UP000540506">
    <property type="component" value="Unassembled WGS sequence"/>
</dbReference>
<accession>A0A7W7RAI9</accession>
<sequence length="740" mass="78744">MFELSGSSTEFGRGRAVVVCVVLLVLGSPPVQKPVLDMQPSNGLLIRVQDVLSAPAWMLGAPAPVNARWAMAAMVAVLLAGVVLVLPRAGRRSRVTAVGAAVLIGALAGLADWIVMAKAGPSVFRPDSHQLLVYFIPDSATFGLVLGLLAGPFLAGSGAPGSGMLRAATRVTPWTGGWSSGMPGLADSSPSALGREPGDVTRYLCTAAYTVPGFARFVVEDVLADELGAIAPSPGVDLVPVAQHCLTARELRYHRDLRLSAVFAGMLLLAPAWLPVGCLLVSRLSSPPRPLWGSRGWATRRGPAAWPGLVTAVPMLAVLLALTVAGSLISLPGPVAWLLGTYLYGTPALLTLAVGLPVAHSIAAKAELDTAARLCQGLRRGRFAPDAAPGPMPSTPWVKERLRLLEEAQRGNVTVYSGWAPSVGFAATTASWQINIPLVPADARTAVTDFDAWEAIEHLRRHLQDLATHDGAEPPTPGEPSLADLQLEDRVFVHGATVAADERFMSGNRSTPSMRLDEEQVRHIAQHPRGTARHALGAHLPLWGGDVVASVFLQVAVTGQTLNLRCETHLLTPVRGGYHEIDVLPDRVTDVFRRAIRINALRRTGALLLTAPSTAWHHARFEARHAKRMRRELRAAEQDPAFDYGARTSVREFAFDPNYSNYFQAADGGRVTAALSRHSLAAIRRFLDAHGVDTSEFTQQQQTILNHGIIQQGGLSVVGNQAVGQGATAAQKNATQQSAA</sequence>
<feature type="transmembrane region" description="Helical" evidence="1">
    <location>
        <begin position="336"/>
        <end position="359"/>
    </location>
</feature>
<reference evidence="2 3" key="1">
    <citation type="submission" date="2020-08" db="EMBL/GenBank/DDBJ databases">
        <title>Sequencing the genomes of 1000 actinobacteria strains.</title>
        <authorList>
            <person name="Klenk H.-P."/>
        </authorList>
    </citation>
    <scope>NUCLEOTIDE SEQUENCE [LARGE SCALE GENOMIC DNA]</scope>
    <source>
        <strain evidence="2 3">DSM 41654</strain>
    </source>
</reference>
<keyword evidence="1" id="KW-0812">Transmembrane</keyword>
<dbReference type="EMBL" id="JACHJV010000002">
    <property type="protein sequence ID" value="MBB4927776.1"/>
    <property type="molecule type" value="Genomic_DNA"/>
</dbReference>
<gene>
    <name evidence="2" type="ORF">FHR34_006871</name>
</gene>
<comment type="caution">
    <text evidence="2">The sequence shown here is derived from an EMBL/GenBank/DDBJ whole genome shotgun (WGS) entry which is preliminary data.</text>
</comment>
<dbReference type="AlphaFoldDB" id="A0A7W7RAI9"/>
<feature type="transmembrane region" description="Helical" evidence="1">
    <location>
        <begin position="131"/>
        <end position="156"/>
    </location>
</feature>
<keyword evidence="3" id="KW-1185">Reference proteome</keyword>